<dbReference type="PANTHER" id="PTHR43289">
    <property type="entry name" value="MITOGEN-ACTIVATED PROTEIN KINASE KINASE KINASE 20-RELATED"/>
    <property type="match status" value="1"/>
</dbReference>
<dbReference type="Proteomes" id="UP001589627">
    <property type="component" value="Unassembled WGS sequence"/>
</dbReference>
<reference evidence="11 12" key="1">
    <citation type="submission" date="2024-09" db="EMBL/GenBank/DDBJ databases">
        <authorList>
            <person name="Sun Q."/>
            <person name="Mori K."/>
        </authorList>
    </citation>
    <scope>NUCLEOTIDE SEQUENCE [LARGE SCALE GENOMIC DNA]</scope>
    <source>
        <strain evidence="11 12">TBRC 0563</strain>
    </source>
</reference>
<proteinExistence type="predicted"/>
<dbReference type="Gene3D" id="1.10.510.10">
    <property type="entry name" value="Transferase(Phosphotransferase) domain 1"/>
    <property type="match status" value="1"/>
</dbReference>
<evidence type="ECO:0000256" key="7">
    <source>
        <dbReference type="PROSITE-ProRule" id="PRU10141"/>
    </source>
</evidence>
<feature type="compositionally biased region" description="Pro residues" evidence="8">
    <location>
        <begin position="277"/>
        <end position="292"/>
    </location>
</feature>
<gene>
    <name evidence="11" type="ORF">ACFFNX_35240</name>
</gene>
<keyword evidence="12" id="KW-1185">Reference proteome</keyword>
<dbReference type="CDD" id="cd14014">
    <property type="entry name" value="STKc_PknB_like"/>
    <property type="match status" value="1"/>
</dbReference>
<keyword evidence="9" id="KW-1133">Transmembrane helix</keyword>
<evidence type="ECO:0000256" key="3">
    <source>
        <dbReference type="ARBA" id="ARBA00022679"/>
    </source>
</evidence>
<protein>
    <recommendedName>
        <fullName evidence="1">non-specific serine/threonine protein kinase</fullName>
        <ecNumber evidence="1">2.7.11.1</ecNumber>
    </recommendedName>
</protein>
<dbReference type="RefSeq" id="WP_378210258.1">
    <property type="nucleotide sequence ID" value="NZ_JBHLZP010000381.1"/>
</dbReference>
<evidence type="ECO:0000256" key="9">
    <source>
        <dbReference type="SAM" id="Phobius"/>
    </source>
</evidence>
<dbReference type="EMBL" id="JBHLZP010000381">
    <property type="protein sequence ID" value="MFB9837442.1"/>
    <property type="molecule type" value="Genomic_DNA"/>
</dbReference>
<evidence type="ECO:0000256" key="2">
    <source>
        <dbReference type="ARBA" id="ARBA00022527"/>
    </source>
</evidence>
<keyword evidence="6 7" id="KW-0067">ATP-binding</keyword>
<evidence type="ECO:0000256" key="6">
    <source>
        <dbReference type="ARBA" id="ARBA00022840"/>
    </source>
</evidence>
<feature type="region of interest" description="Disordered" evidence="8">
    <location>
        <begin position="266"/>
        <end position="299"/>
    </location>
</feature>
<feature type="binding site" evidence="7">
    <location>
        <position position="41"/>
    </location>
    <ligand>
        <name>ATP</name>
        <dbReference type="ChEBI" id="CHEBI:30616"/>
    </ligand>
</feature>
<dbReference type="Gene3D" id="3.30.200.20">
    <property type="entry name" value="Phosphorylase Kinase, domain 1"/>
    <property type="match status" value="1"/>
</dbReference>
<dbReference type="InterPro" id="IPR008271">
    <property type="entry name" value="Ser/Thr_kinase_AS"/>
</dbReference>
<dbReference type="GO" id="GO:0004674">
    <property type="term" value="F:protein serine/threonine kinase activity"/>
    <property type="evidence" value="ECO:0007669"/>
    <property type="project" value="UniProtKB-EC"/>
</dbReference>
<evidence type="ECO:0000313" key="11">
    <source>
        <dbReference type="EMBL" id="MFB9837442.1"/>
    </source>
</evidence>
<organism evidence="11 12">
    <name type="scientific">Actinoallomurus acaciae</name>
    <dbReference type="NCBI Taxonomy" id="502577"/>
    <lineage>
        <taxon>Bacteria</taxon>
        <taxon>Bacillati</taxon>
        <taxon>Actinomycetota</taxon>
        <taxon>Actinomycetes</taxon>
        <taxon>Streptosporangiales</taxon>
        <taxon>Thermomonosporaceae</taxon>
        <taxon>Actinoallomurus</taxon>
    </lineage>
</organism>
<name>A0ABV5YSQ2_9ACTN</name>
<sequence>MNDLGRLLAHRYRLTDILGQGGMGAVWRAHDEQLNRDVAVKELRFPEQLSADRRQTWIARLDREARAAARLKHPGIITVHDLVVGDDERPWIIMELVHGRSLGDLLNAEGALPPQRVACIGLRILDALRAAHQVGVVHRDVKPANVLLEGDRVVLTDFGIAAVDNDATLTRSGEIMGTPAFMSPEQVRGLPAGPASDLWSLGATLYTAVEGRPPFGGTSAGAVFVAVATEDPAAAVHAGPLEPVISALLRKDPARRPTGDQLHAALTRLGPGHPAHGPAPAPAPAHQPPQRPPAQRGRPPWLVPAAIAATVVAAAAVFAFVFRSGADSTYNDNLRIAESLGAPSGYTRTAEKNIGGGRAQVTLTADRTCGAECSASDGHAACQAVREWLQTRPAVKSVSLAIVTPDGRSCVFGLQPVHTPGVIKAEVLLQNDRTLVRIEAT</sequence>
<feature type="transmembrane region" description="Helical" evidence="9">
    <location>
        <begin position="301"/>
        <end position="322"/>
    </location>
</feature>
<evidence type="ECO:0000256" key="1">
    <source>
        <dbReference type="ARBA" id="ARBA00012513"/>
    </source>
</evidence>
<evidence type="ECO:0000313" key="12">
    <source>
        <dbReference type="Proteomes" id="UP001589627"/>
    </source>
</evidence>
<dbReference type="InterPro" id="IPR000719">
    <property type="entry name" value="Prot_kinase_dom"/>
</dbReference>
<evidence type="ECO:0000259" key="10">
    <source>
        <dbReference type="PROSITE" id="PS50011"/>
    </source>
</evidence>
<dbReference type="PROSITE" id="PS50011">
    <property type="entry name" value="PROTEIN_KINASE_DOM"/>
    <property type="match status" value="1"/>
</dbReference>
<evidence type="ECO:0000256" key="5">
    <source>
        <dbReference type="ARBA" id="ARBA00022777"/>
    </source>
</evidence>
<dbReference type="PROSITE" id="PS00108">
    <property type="entry name" value="PROTEIN_KINASE_ST"/>
    <property type="match status" value="1"/>
</dbReference>
<dbReference type="InterPro" id="IPR011009">
    <property type="entry name" value="Kinase-like_dom_sf"/>
</dbReference>
<accession>A0ABV5YSQ2</accession>
<keyword evidence="5 11" id="KW-0418">Kinase</keyword>
<dbReference type="SMART" id="SM00220">
    <property type="entry name" value="S_TKc"/>
    <property type="match status" value="1"/>
</dbReference>
<dbReference type="EC" id="2.7.11.1" evidence="1"/>
<keyword evidence="3 11" id="KW-0808">Transferase</keyword>
<keyword evidence="9" id="KW-0472">Membrane</keyword>
<dbReference type="SUPFAM" id="SSF56112">
    <property type="entry name" value="Protein kinase-like (PK-like)"/>
    <property type="match status" value="1"/>
</dbReference>
<keyword evidence="9" id="KW-0812">Transmembrane</keyword>
<dbReference type="Pfam" id="PF00069">
    <property type="entry name" value="Pkinase"/>
    <property type="match status" value="1"/>
</dbReference>
<evidence type="ECO:0000256" key="4">
    <source>
        <dbReference type="ARBA" id="ARBA00022741"/>
    </source>
</evidence>
<feature type="domain" description="Protein kinase" evidence="10">
    <location>
        <begin position="12"/>
        <end position="266"/>
    </location>
</feature>
<dbReference type="InterPro" id="IPR017441">
    <property type="entry name" value="Protein_kinase_ATP_BS"/>
</dbReference>
<dbReference type="PANTHER" id="PTHR43289:SF6">
    <property type="entry name" value="SERINE_THREONINE-PROTEIN KINASE NEKL-3"/>
    <property type="match status" value="1"/>
</dbReference>
<comment type="caution">
    <text evidence="11">The sequence shown here is derived from an EMBL/GenBank/DDBJ whole genome shotgun (WGS) entry which is preliminary data.</text>
</comment>
<keyword evidence="2" id="KW-0723">Serine/threonine-protein kinase</keyword>
<dbReference type="PROSITE" id="PS00107">
    <property type="entry name" value="PROTEIN_KINASE_ATP"/>
    <property type="match status" value="1"/>
</dbReference>
<keyword evidence="4 7" id="KW-0547">Nucleotide-binding</keyword>
<evidence type="ECO:0000256" key="8">
    <source>
        <dbReference type="SAM" id="MobiDB-lite"/>
    </source>
</evidence>